<feature type="domain" description="Tripartite ATP-independent periplasmic transporters DctQ component" evidence="10">
    <location>
        <begin position="26"/>
        <end position="150"/>
    </location>
</feature>
<dbReference type="Proteomes" id="UP000185746">
    <property type="component" value="Chromosome"/>
</dbReference>
<evidence type="ECO:0000256" key="7">
    <source>
        <dbReference type="ARBA" id="ARBA00023136"/>
    </source>
</evidence>
<evidence type="ECO:0000256" key="8">
    <source>
        <dbReference type="ARBA" id="ARBA00038436"/>
    </source>
</evidence>
<feature type="transmembrane region" description="Helical" evidence="9">
    <location>
        <begin position="14"/>
        <end position="35"/>
    </location>
</feature>
<evidence type="ECO:0000313" key="12">
    <source>
        <dbReference type="Proteomes" id="UP000185746"/>
    </source>
</evidence>
<dbReference type="AlphaFoldDB" id="A0A1D8JIS3"/>
<evidence type="ECO:0000256" key="9">
    <source>
        <dbReference type="SAM" id="Phobius"/>
    </source>
</evidence>
<sequence length="176" mass="19851">MKILRMGKDVLDRLLVFASLTALLAMILIIIYQVFSRQILHYTPSWAEELSMILFVWVSFLGIAYGFRQKLHIGVSFLVNLFPEKVQDMCDLFAKILVIFFGGVLVYYGWKFTILMGNSTMAGTGLPSSVLYAAMPTAGIFTLLYGIELLFVKGLHQEYNDEIDTEAMEAVKDGEV</sequence>
<dbReference type="RefSeq" id="WP_075528766.1">
    <property type="nucleotide sequence ID" value="NZ_CP017560.1"/>
</dbReference>
<dbReference type="GO" id="GO:0015740">
    <property type="term" value="P:C4-dicarboxylate transport"/>
    <property type="evidence" value="ECO:0007669"/>
    <property type="project" value="TreeGrafter"/>
</dbReference>
<dbReference type="GO" id="GO:0022857">
    <property type="term" value="F:transmembrane transporter activity"/>
    <property type="evidence" value="ECO:0007669"/>
    <property type="project" value="TreeGrafter"/>
</dbReference>
<feature type="transmembrane region" description="Helical" evidence="9">
    <location>
        <begin position="92"/>
        <end position="110"/>
    </location>
</feature>
<reference evidence="11 12" key="1">
    <citation type="submission" date="2016-09" db="EMBL/GenBank/DDBJ databases">
        <title>Complete genome sequence of the Lysinibacillus sphaericus LMG 22257, a specie of Bacillus with ureolytic activity that can effectively biodeposit calcium carbonate.</title>
        <authorList>
            <person name="Yan W."/>
        </authorList>
    </citation>
    <scope>NUCLEOTIDE SEQUENCE [LARGE SCALE GENOMIC DNA]</scope>
    <source>
        <strain evidence="11 12">LMG 22257</strain>
    </source>
</reference>
<keyword evidence="7 9" id="KW-0472">Membrane</keyword>
<gene>
    <name evidence="11" type="ORF">BI350_14360</name>
</gene>
<dbReference type="KEGG" id="surl:BI350_14360"/>
<keyword evidence="2" id="KW-0813">Transport</keyword>
<dbReference type="EMBL" id="CP017560">
    <property type="protein sequence ID" value="AOV08600.1"/>
    <property type="molecule type" value="Genomic_DNA"/>
</dbReference>
<dbReference type="InterPro" id="IPR055348">
    <property type="entry name" value="DctQ"/>
</dbReference>
<keyword evidence="3" id="KW-1003">Cell membrane</keyword>
<evidence type="ECO:0000259" key="10">
    <source>
        <dbReference type="Pfam" id="PF04290"/>
    </source>
</evidence>
<evidence type="ECO:0000313" key="11">
    <source>
        <dbReference type="EMBL" id="AOV08600.1"/>
    </source>
</evidence>
<feature type="transmembrane region" description="Helical" evidence="9">
    <location>
        <begin position="130"/>
        <end position="152"/>
    </location>
</feature>
<accession>A0A1D8JIS3</accession>
<organism evidence="11 12">
    <name type="scientific">Sporosarcina ureilytica</name>
    <dbReference type="NCBI Taxonomy" id="298596"/>
    <lineage>
        <taxon>Bacteria</taxon>
        <taxon>Bacillati</taxon>
        <taxon>Bacillota</taxon>
        <taxon>Bacilli</taxon>
        <taxon>Bacillales</taxon>
        <taxon>Caryophanaceae</taxon>
        <taxon>Sporosarcina</taxon>
    </lineage>
</organism>
<keyword evidence="5 9" id="KW-0812">Transmembrane</keyword>
<feature type="transmembrane region" description="Helical" evidence="9">
    <location>
        <begin position="50"/>
        <end position="67"/>
    </location>
</feature>
<evidence type="ECO:0000256" key="2">
    <source>
        <dbReference type="ARBA" id="ARBA00022448"/>
    </source>
</evidence>
<name>A0A1D8JIS3_9BACL</name>
<protein>
    <submittedName>
        <fullName evidence="11">C4-dicarboxylate ABC transporter permease</fullName>
    </submittedName>
</protein>
<dbReference type="PANTHER" id="PTHR35011">
    <property type="entry name" value="2,3-DIKETO-L-GULONATE TRAP TRANSPORTER SMALL PERMEASE PROTEIN YIAM"/>
    <property type="match status" value="1"/>
</dbReference>
<dbReference type="GO" id="GO:0005886">
    <property type="term" value="C:plasma membrane"/>
    <property type="evidence" value="ECO:0007669"/>
    <property type="project" value="UniProtKB-SubCell"/>
</dbReference>
<keyword evidence="6 9" id="KW-1133">Transmembrane helix</keyword>
<proteinExistence type="inferred from homology"/>
<evidence type="ECO:0000256" key="4">
    <source>
        <dbReference type="ARBA" id="ARBA00022519"/>
    </source>
</evidence>
<evidence type="ECO:0000256" key="5">
    <source>
        <dbReference type="ARBA" id="ARBA00022692"/>
    </source>
</evidence>
<keyword evidence="12" id="KW-1185">Reference proteome</keyword>
<evidence type="ECO:0000256" key="1">
    <source>
        <dbReference type="ARBA" id="ARBA00004429"/>
    </source>
</evidence>
<comment type="similarity">
    <text evidence="8">Belongs to the TRAP transporter small permease family.</text>
</comment>
<dbReference type="PANTHER" id="PTHR35011:SF11">
    <property type="entry name" value="TRAP TRANSPORTER SMALL PERMEASE PROTEIN"/>
    <property type="match status" value="1"/>
</dbReference>
<comment type="subcellular location">
    <subcellularLocation>
        <location evidence="1">Cell inner membrane</location>
        <topology evidence="1">Multi-pass membrane protein</topology>
    </subcellularLocation>
</comment>
<dbReference type="InterPro" id="IPR007387">
    <property type="entry name" value="TRAP_DctQ"/>
</dbReference>
<dbReference type="Pfam" id="PF04290">
    <property type="entry name" value="DctQ"/>
    <property type="match status" value="1"/>
</dbReference>
<keyword evidence="4" id="KW-0997">Cell inner membrane</keyword>
<evidence type="ECO:0000256" key="3">
    <source>
        <dbReference type="ARBA" id="ARBA00022475"/>
    </source>
</evidence>
<evidence type="ECO:0000256" key="6">
    <source>
        <dbReference type="ARBA" id="ARBA00022989"/>
    </source>
</evidence>